<evidence type="ECO:0000313" key="1">
    <source>
        <dbReference type="EMBL" id="BAQ43970.1"/>
    </source>
</evidence>
<dbReference type="RefSeq" id="WP_145984553.1">
    <property type="nucleotide sequence ID" value="NZ_AP014704.1"/>
</dbReference>
<dbReference type="OrthoDB" id="7842371at2"/>
<gene>
    <name evidence="1" type="ORF">Maq22A_c02465</name>
</gene>
<dbReference type="EMBL" id="AP014704">
    <property type="protein sequence ID" value="BAQ43970.1"/>
    <property type="molecule type" value="Genomic_DNA"/>
</dbReference>
<reference evidence="2" key="2">
    <citation type="submission" date="2015-01" db="EMBL/GenBank/DDBJ databases">
        <title>Complete genome sequence of Methylobacterium aquaticum strain 22A.</title>
        <authorList>
            <person name="Tani A."/>
            <person name="Ogura Y."/>
            <person name="Hayashi T."/>
        </authorList>
    </citation>
    <scope>NUCLEOTIDE SEQUENCE [LARGE SCALE GENOMIC DNA]</scope>
    <source>
        <strain evidence="2">MA-22A</strain>
    </source>
</reference>
<dbReference type="PATRIC" id="fig|270351.10.peg.494"/>
<accession>A0A0C6FMY8</accession>
<dbReference type="Proteomes" id="UP000061432">
    <property type="component" value="Chromosome"/>
</dbReference>
<dbReference type="STRING" id="270351.Maq22A_c02465"/>
<name>A0A0C6FMY8_9HYPH</name>
<evidence type="ECO:0000313" key="2">
    <source>
        <dbReference type="Proteomes" id="UP000061432"/>
    </source>
</evidence>
<proteinExistence type="predicted"/>
<dbReference type="AlphaFoldDB" id="A0A0C6FMY8"/>
<protein>
    <submittedName>
        <fullName evidence="1">Uncharacterized protein</fullName>
    </submittedName>
</protein>
<sequence>MLMADISFPTSSRPGLSASEGAGRLINASVEKLGDGARGPVSIRRSAGLARFADTDRYGPRGFLTVGGVLLAAYRDRLVRVTADGTATDLGSLPGSRRVTFARNNRTPVPNLVAVTEYGPFVLSIDTAPAPLVIPTGLPTPNSCTFLFGFLFFTAGNGACFASGLNTTTFNTLDTTVEQGRSGGLLRAVAFRDELFLFGPSLIGVYGGQAQANGFPLGRITGIPRGLIGPWAVAGHDEGWSNELIWVGDDAVVYQLKGYSPDRISTHDVERDLAAAAAVDPAAIEASVHLVAGHAYWVVSMPARTWVYDLTTQQWHERASHEAARWRGSCSVKAFGRWLVGDSLGTGLLEVREDAFTENGAPLRMRVESLPGEAFPSRLAIPRADFDYVVGQGRLSADPTVRDPQALVSWSDDGGANWSSPLARPLGRQGESRARVSVLRTGMTGVQGRTWRLDVSDPVYCALLGGAMAVEERTE</sequence>
<dbReference type="KEGG" id="maqu:Maq22A_c02465"/>
<organism evidence="1 2">
    <name type="scientific">Methylobacterium aquaticum</name>
    <dbReference type="NCBI Taxonomy" id="270351"/>
    <lineage>
        <taxon>Bacteria</taxon>
        <taxon>Pseudomonadati</taxon>
        <taxon>Pseudomonadota</taxon>
        <taxon>Alphaproteobacteria</taxon>
        <taxon>Hyphomicrobiales</taxon>
        <taxon>Methylobacteriaceae</taxon>
        <taxon>Methylobacterium</taxon>
    </lineage>
</organism>
<reference evidence="1 2" key="1">
    <citation type="journal article" date="2015" name="Genome Announc.">
        <title>Complete Genome Sequence of Methylobacterium aquaticum Strain 22A, Isolated from Racomitrium japonicum Moss.</title>
        <authorList>
            <person name="Tani A."/>
            <person name="Ogura Y."/>
            <person name="Hayashi T."/>
            <person name="Kimbara K."/>
        </authorList>
    </citation>
    <scope>NUCLEOTIDE SEQUENCE [LARGE SCALE GENOMIC DNA]</scope>
    <source>
        <strain evidence="1 2">MA-22A</strain>
    </source>
</reference>